<reference evidence="17 18" key="1">
    <citation type="journal article" date="2012" name="J. Bacteriol.">
        <title>Complete Genome Sequence of Flavobacterium indicum GPSTA100-9T, Isolated from Warm Spring Water.</title>
        <authorList>
            <person name="Barbier P."/>
            <person name="Houel A."/>
            <person name="Loux V."/>
            <person name="Poulain J."/>
            <person name="Bernardet J.F."/>
            <person name="Touchon M."/>
            <person name="Duchaud E."/>
        </authorList>
    </citation>
    <scope>NUCLEOTIDE SEQUENCE [LARGE SCALE GENOMIC DNA]</scope>
    <source>
        <strain evidence="18">DSM 17447 / CIP 109464 / GPTSA100-9</strain>
    </source>
</reference>
<comment type="similarity">
    <text evidence="4 15">Belongs to the purine/pyrimidine phosphoribosyltransferase family.</text>
</comment>
<evidence type="ECO:0000256" key="13">
    <source>
        <dbReference type="ARBA" id="ARBA00048811"/>
    </source>
</evidence>
<evidence type="ECO:0000256" key="14">
    <source>
        <dbReference type="ARBA" id="ARBA00049402"/>
    </source>
</evidence>
<evidence type="ECO:0000256" key="7">
    <source>
        <dbReference type="ARBA" id="ARBA00022676"/>
    </source>
</evidence>
<dbReference type="eggNOG" id="COG0634">
    <property type="taxonomic scope" value="Bacteria"/>
</dbReference>
<dbReference type="PANTHER" id="PTHR43340">
    <property type="entry name" value="HYPOXANTHINE-GUANINE PHOSPHORIBOSYLTRANSFERASE"/>
    <property type="match status" value="1"/>
</dbReference>
<evidence type="ECO:0000313" key="17">
    <source>
        <dbReference type="EMBL" id="CCG52529.1"/>
    </source>
</evidence>
<dbReference type="GO" id="GO:0000287">
    <property type="term" value="F:magnesium ion binding"/>
    <property type="evidence" value="ECO:0007669"/>
    <property type="project" value="TreeGrafter"/>
</dbReference>
<dbReference type="GO" id="GO:0006178">
    <property type="term" value="P:guanine salvage"/>
    <property type="evidence" value="ECO:0007669"/>
    <property type="project" value="TreeGrafter"/>
</dbReference>
<evidence type="ECO:0000313" key="18">
    <source>
        <dbReference type="Proteomes" id="UP000007599"/>
    </source>
</evidence>
<dbReference type="AlphaFoldDB" id="H8XSE4"/>
<dbReference type="GO" id="GO:0032264">
    <property type="term" value="P:IMP salvage"/>
    <property type="evidence" value="ECO:0007669"/>
    <property type="project" value="UniProtKB-UniPathway"/>
</dbReference>
<comment type="catalytic activity">
    <reaction evidence="14">
        <text>IMP + diphosphate = hypoxanthine + 5-phospho-alpha-D-ribose 1-diphosphate</text>
        <dbReference type="Rhea" id="RHEA:17973"/>
        <dbReference type="ChEBI" id="CHEBI:17368"/>
        <dbReference type="ChEBI" id="CHEBI:33019"/>
        <dbReference type="ChEBI" id="CHEBI:58017"/>
        <dbReference type="ChEBI" id="CHEBI:58053"/>
        <dbReference type="EC" id="2.4.2.8"/>
    </reaction>
    <physiologicalReaction direction="right-to-left" evidence="14">
        <dbReference type="Rhea" id="RHEA:17975"/>
    </physiologicalReaction>
</comment>
<evidence type="ECO:0000256" key="8">
    <source>
        <dbReference type="ARBA" id="ARBA00022679"/>
    </source>
</evidence>
<dbReference type="GO" id="GO:0052657">
    <property type="term" value="F:guanine phosphoribosyltransferase activity"/>
    <property type="evidence" value="ECO:0007669"/>
    <property type="project" value="RHEA"/>
</dbReference>
<keyword evidence="7 15" id="KW-0328">Glycosyltransferase</keyword>
<dbReference type="GO" id="GO:0046100">
    <property type="term" value="P:hypoxanthine metabolic process"/>
    <property type="evidence" value="ECO:0007669"/>
    <property type="project" value="TreeGrafter"/>
</dbReference>
<dbReference type="KEGG" id="fin:KQS_02690"/>
<dbReference type="InterPro" id="IPR000836">
    <property type="entry name" value="PRTase_dom"/>
</dbReference>
<keyword evidence="9 15" id="KW-0479">Metal-binding</keyword>
<dbReference type="Pfam" id="PF00156">
    <property type="entry name" value="Pribosyltran"/>
    <property type="match status" value="1"/>
</dbReference>
<dbReference type="GO" id="GO:0000166">
    <property type="term" value="F:nucleotide binding"/>
    <property type="evidence" value="ECO:0007669"/>
    <property type="project" value="UniProtKB-KW"/>
</dbReference>
<keyword evidence="18" id="KW-1185">Reference proteome</keyword>
<name>H8XSE4_FLAIG</name>
<evidence type="ECO:0000256" key="9">
    <source>
        <dbReference type="ARBA" id="ARBA00022723"/>
    </source>
</evidence>
<evidence type="ECO:0000256" key="1">
    <source>
        <dbReference type="ARBA" id="ARBA00001946"/>
    </source>
</evidence>
<dbReference type="PATRIC" id="fig|1094466.5.peg.533"/>
<dbReference type="GO" id="GO:0032263">
    <property type="term" value="P:GMP salvage"/>
    <property type="evidence" value="ECO:0007669"/>
    <property type="project" value="TreeGrafter"/>
</dbReference>
<keyword evidence="10 15" id="KW-0660">Purine salvage</keyword>
<dbReference type="SUPFAM" id="SSF53271">
    <property type="entry name" value="PRTase-like"/>
    <property type="match status" value="1"/>
</dbReference>
<dbReference type="InterPro" id="IPR050408">
    <property type="entry name" value="HGPRT"/>
</dbReference>
<evidence type="ECO:0000259" key="16">
    <source>
        <dbReference type="Pfam" id="PF00156"/>
    </source>
</evidence>
<dbReference type="Proteomes" id="UP000007599">
    <property type="component" value="Chromosome I"/>
</dbReference>
<dbReference type="STRING" id="1094466.KQS_02690"/>
<keyword evidence="11 15" id="KW-0547">Nucleotide-binding</keyword>
<sequence length="176" mass="20032">MIQLHDKKFEVFITHEEIQFAIKNMTKQIEDDHCDEVPVFVGVLNGAFMVVSDVIKNYDSPCEVSFVKMASYEGTATTNEVKQLIGINQNLEGRTVVILEDIVDTGNTVEELKKMFKAQKVKHCKIATLFFKPEAYTKDIKIDYVGIRIPNKFIVGFGLDYDGLGRNLKDVYQLSE</sequence>
<evidence type="ECO:0000256" key="4">
    <source>
        <dbReference type="ARBA" id="ARBA00008391"/>
    </source>
</evidence>
<reference evidence="18" key="2">
    <citation type="submission" date="2012-03" db="EMBL/GenBank/DDBJ databases">
        <title>Complete genome sequence of Flavobacterium indicum GPTSA100-9T, isolated from warm spring water.</title>
        <authorList>
            <person name="Barbier P."/>
            <person name="Houel A."/>
            <person name="Loux V."/>
            <person name="Poulain J."/>
            <person name="Bernardet J.-F."/>
            <person name="Touchon M."/>
            <person name="Duchaud E."/>
        </authorList>
    </citation>
    <scope>NUCLEOTIDE SEQUENCE [LARGE SCALE GENOMIC DNA]</scope>
    <source>
        <strain evidence="18">DSM 17447 / CIP 109464 / GPTSA100-9</strain>
    </source>
</reference>
<evidence type="ECO:0000256" key="2">
    <source>
        <dbReference type="ARBA" id="ARBA00004496"/>
    </source>
</evidence>
<proteinExistence type="inferred from homology"/>
<evidence type="ECO:0000256" key="12">
    <source>
        <dbReference type="ARBA" id="ARBA00022842"/>
    </source>
</evidence>
<dbReference type="EMBL" id="HE774682">
    <property type="protein sequence ID" value="CCG52529.1"/>
    <property type="molecule type" value="Genomic_DNA"/>
</dbReference>
<organism evidence="17 18">
    <name type="scientific">Flavobacterium indicum (strain DSM 17447 / CIP 109464 / GPTSA100-9)</name>
    <dbReference type="NCBI Taxonomy" id="1094466"/>
    <lineage>
        <taxon>Bacteria</taxon>
        <taxon>Pseudomonadati</taxon>
        <taxon>Bacteroidota</taxon>
        <taxon>Flavobacteriia</taxon>
        <taxon>Flavobacteriales</taxon>
        <taxon>Flavobacteriaceae</taxon>
        <taxon>Flavobacterium</taxon>
    </lineage>
</organism>
<dbReference type="GO" id="GO:0004422">
    <property type="term" value="F:hypoxanthine phosphoribosyltransferase activity"/>
    <property type="evidence" value="ECO:0007669"/>
    <property type="project" value="InterPro"/>
</dbReference>
<feature type="domain" description="Phosphoribosyltransferase" evidence="16">
    <location>
        <begin position="15"/>
        <end position="161"/>
    </location>
</feature>
<dbReference type="Gene3D" id="3.40.50.2020">
    <property type="match status" value="1"/>
</dbReference>
<dbReference type="GO" id="GO:0006166">
    <property type="term" value="P:purine ribonucleoside salvage"/>
    <property type="evidence" value="ECO:0007669"/>
    <property type="project" value="UniProtKB-KW"/>
</dbReference>
<comment type="catalytic activity">
    <reaction evidence="13">
        <text>GMP + diphosphate = guanine + 5-phospho-alpha-D-ribose 1-diphosphate</text>
        <dbReference type="Rhea" id="RHEA:25424"/>
        <dbReference type="ChEBI" id="CHEBI:16235"/>
        <dbReference type="ChEBI" id="CHEBI:33019"/>
        <dbReference type="ChEBI" id="CHEBI:58017"/>
        <dbReference type="ChEBI" id="CHEBI:58115"/>
        <dbReference type="EC" id="2.4.2.8"/>
    </reaction>
    <physiologicalReaction direction="right-to-left" evidence="13">
        <dbReference type="Rhea" id="RHEA:25426"/>
    </physiologicalReaction>
</comment>
<dbReference type="GO" id="GO:0005829">
    <property type="term" value="C:cytosol"/>
    <property type="evidence" value="ECO:0007669"/>
    <property type="project" value="TreeGrafter"/>
</dbReference>
<gene>
    <name evidence="17" type="primary">hpt</name>
    <name evidence="17" type="ordered locus">KQS_02690</name>
</gene>
<comment type="subcellular location">
    <subcellularLocation>
        <location evidence="2 15">Cytoplasm</location>
    </subcellularLocation>
</comment>
<dbReference type="OrthoDB" id="9802824at2"/>
<dbReference type="RefSeq" id="WP_014387673.1">
    <property type="nucleotide sequence ID" value="NC_017025.1"/>
</dbReference>
<dbReference type="NCBIfam" id="TIGR01203">
    <property type="entry name" value="HGPRTase"/>
    <property type="match status" value="1"/>
</dbReference>
<dbReference type="PANTHER" id="PTHR43340:SF1">
    <property type="entry name" value="HYPOXANTHINE PHOSPHORIBOSYLTRANSFERASE"/>
    <property type="match status" value="1"/>
</dbReference>
<evidence type="ECO:0000256" key="5">
    <source>
        <dbReference type="ARBA" id="ARBA00011895"/>
    </source>
</evidence>
<evidence type="ECO:0000256" key="10">
    <source>
        <dbReference type="ARBA" id="ARBA00022726"/>
    </source>
</evidence>
<dbReference type="EC" id="2.4.2.8" evidence="5 15"/>
<keyword evidence="6 15" id="KW-0963">Cytoplasm</keyword>
<dbReference type="InterPro" id="IPR005904">
    <property type="entry name" value="Hxn_phspho_trans"/>
</dbReference>
<dbReference type="CDD" id="cd06223">
    <property type="entry name" value="PRTases_typeI"/>
    <property type="match status" value="1"/>
</dbReference>
<comment type="pathway">
    <text evidence="3 15">Purine metabolism; IMP biosynthesis via salvage pathway; IMP from hypoxanthine: step 1/1.</text>
</comment>
<keyword evidence="8 15" id="KW-0808">Transferase</keyword>
<dbReference type="UniPathway" id="UPA00591">
    <property type="reaction ID" value="UER00648"/>
</dbReference>
<accession>H8XSE4</accession>
<dbReference type="InterPro" id="IPR029057">
    <property type="entry name" value="PRTase-like"/>
</dbReference>
<comment type="cofactor">
    <cofactor evidence="1 15">
        <name>Mg(2+)</name>
        <dbReference type="ChEBI" id="CHEBI:18420"/>
    </cofactor>
</comment>
<keyword evidence="12 15" id="KW-0460">Magnesium</keyword>
<dbReference type="HOGENOM" id="CLU_073615_0_2_10"/>
<evidence type="ECO:0000256" key="3">
    <source>
        <dbReference type="ARBA" id="ARBA00004669"/>
    </source>
</evidence>
<evidence type="ECO:0000256" key="15">
    <source>
        <dbReference type="RuleBase" id="RU364099"/>
    </source>
</evidence>
<evidence type="ECO:0000256" key="11">
    <source>
        <dbReference type="ARBA" id="ARBA00022741"/>
    </source>
</evidence>
<evidence type="ECO:0000256" key="6">
    <source>
        <dbReference type="ARBA" id="ARBA00022490"/>
    </source>
</evidence>
<protein>
    <recommendedName>
        <fullName evidence="5 15">Hypoxanthine phosphoribosyltransferase</fullName>
        <ecNumber evidence="5 15">2.4.2.8</ecNumber>
    </recommendedName>
</protein>